<dbReference type="EMBL" id="JADGJD010000354">
    <property type="protein sequence ID" value="KAJ3051830.1"/>
    <property type="molecule type" value="Genomic_DNA"/>
</dbReference>
<keyword evidence="2" id="KW-1185">Reference proteome</keyword>
<reference evidence="1" key="1">
    <citation type="submission" date="2020-05" db="EMBL/GenBank/DDBJ databases">
        <title>Phylogenomic resolution of chytrid fungi.</title>
        <authorList>
            <person name="Stajich J.E."/>
            <person name="Amses K."/>
            <person name="Simmons R."/>
            <person name="Seto K."/>
            <person name="Myers J."/>
            <person name="Bonds A."/>
            <person name="Quandt C.A."/>
            <person name="Barry K."/>
            <person name="Liu P."/>
            <person name="Grigoriev I."/>
            <person name="Longcore J.E."/>
            <person name="James T.Y."/>
        </authorList>
    </citation>
    <scope>NUCLEOTIDE SEQUENCE</scope>
    <source>
        <strain evidence="1">JEL0318</strain>
    </source>
</reference>
<evidence type="ECO:0000313" key="2">
    <source>
        <dbReference type="Proteomes" id="UP001212841"/>
    </source>
</evidence>
<gene>
    <name evidence="1" type="ORF">HK097_007160</name>
</gene>
<evidence type="ECO:0000313" key="1">
    <source>
        <dbReference type="EMBL" id="KAJ3051830.1"/>
    </source>
</evidence>
<sequence>MSRILRTGLKVFGKGRVEEGEFILDLGKLMLLTASLIYENSFLNPKVVNGNLLGEVSRVCHLLHIENSSKTYSRTSYKTGYMLCPPIEPLIQQQQQGPALSLTNSFSLRTVVPKAIGFGDPFLVWHPVKYATMIAEHMRKHQVDA</sequence>
<name>A0AAD5X4S4_9FUNG</name>
<protein>
    <submittedName>
        <fullName evidence="1">Uncharacterized protein</fullName>
    </submittedName>
</protein>
<dbReference type="Proteomes" id="UP001212841">
    <property type="component" value="Unassembled WGS sequence"/>
</dbReference>
<dbReference type="AlphaFoldDB" id="A0AAD5X4S4"/>
<accession>A0AAD5X4S4</accession>
<proteinExistence type="predicted"/>
<comment type="caution">
    <text evidence="1">The sequence shown here is derived from an EMBL/GenBank/DDBJ whole genome shotgun (WGS) entry which is preliminary data.</text>
</comment>
<organism evidence="1 2">
    <name type="scientific">Rhizophlyctis rosea</name>
    <dbReference type="NCBI Taxonomy" id="64517"/>
    <lineage>
        <taxon>Eukaryota</taxon>
        <taxon>Fungi</taxon>
        <taxon>Fungi incertae sedis</taxon>
        <taxon>Chytridiomycota</taxon>
        <taxon>Chytridiomycota incertae sedis</taxon>
        <taxon>Chytridiomycetes</taxon>
        <taxon>Rhizophlyctidales</taxon>
        <taxon>Rhizophlyctidaceae</taxon>
        <taxon>Rhizophlyctis</taxon>
    </lineage>
</organism>